<organism evidence="1">
    <name type="scientific">human gut metagenome</name>
    <dbReference type="NCBI Taxonomy" id="408170"/>
    <lineage>
        <taxon>unclassified sequences</taxon>
        <taxon>metagenomes</taxon>
        <taxon>organismal metagenomes</taxon>
    </lineage>
</organism>
<sequence>MNQTKGKKMKYIKVSADFGESYHKTERNKEFQCYENREGGQRGKDFWYSLQYLEGKQKEILSTYDVKENETMKINGRCAVYCRYNPVVGSKYLKSKKTDYGQTLYIFVEDYGYLIEMAAQTGLSKKDFVHLAEKIQITKAESKAEAADYILYSKRSG</sequence>
<name>K1SGQ3_9ZZZZ</name>
<dbReference type="EMBL" id="AJWY01011383">
    <property type="protein sequence ID" value="EKC52910.1"/>
    <property type="molecule type" value="Genomic_DNA"/>
</dbReference>
<evidence type="ECO:0000313" key="1">
    <source>
        <dbReference type="EMBL" id="EKC52910.1"/>
    </source>
</evidence>
<protein>
    <submittedName>
        <fullName evidence="1">Uncharacterized protein</fullName>
    </submittedName>
</protein>
<reference evidence="1" key="1">
    <citation type="journal article" date="2013" name="Environ. Microbiol.">
        <title>Microbiota from the distal guts of lean and obese adolescents exhibit partial functional redundancy besides clear differences in community structure.</title>
        <authorList>
            <person name="Ferrer M."/>
            <person name="Ruiz A."/>
            <person name="Lanza F."/>
            <person name="Haange S.B."/>
            <person name="Oberbach A."/>
            <person name="Till H."/>
            <person name="Bargiela R."/>
            <person name="Campoy C."/>
            <person name="Segura M.T."/>
            <person name="Richter M."/>
            <person name="von Bergen M."/>
            <person name="Seifert J."/>
            <person name="Suarez A."/>
        </authorList>
    </citation>
    <scope>NUCLEOTIDE SEQUENCE</scope>
</reference>
<feature type="non-terminal residue" evidence="1">
    <location>
        <position position="157"/>
    </location>
</feature>
<accession>K1SGQ3</accession>
<proteinExistence type="predicted"/>
<comment type="caution">
    <text evidence="1">The sequence shown here is derived from an EMBL/GenBank/DDBJ whole genome shotgun (WGS) entry which is preliminary data.</text>
</comment>
<dbReference type="AlphaFoldDB" id="K1SGQ3"/>
<gene>
    <name evidence="1" type="ORF">LEA_16647</name>
</gene>